<dbReference type="Proteomes" id="UP000807353">
    <property type="component" value="Unassembled WGS sequence"/>
</dbReference>
<dbReference type="OrthoDB" id="2748218at2759"/>
<reference evidence="1" key="1">
    <citation type="submission" date="2020-11" db="EMBL/GenBank/DDBJ databases">
        <authorList>
            <consortium name="DOE Joint Genome Institute"/>
            <person name="Ahrendt S."/>
            <person name="Riley R."/>
            <person name="Andreopoulos W."/>
            <person name="Labutti K."/>
            <person name="Pangilinan J."/>
            <person name="Ruiz-Duenas F.J."/>
            <person name="Barrasa J.M."/>
            <person name="Sanchez-Garcia M."/>
            <person name="Camarero S."/>
            <person name="Miyauchi S."/>
            <person name="Serrano A."/>
            <person name="Linde D."/>
            <person name="Babiker R."/>
            <person name="Drula E."/>
            <person name="Ayuso-Fernandez I."/>
            <person name="Pacheco R."/>
            <person name="Padilla G."/>
            <person name="Ferreira P."/>
            <person name="Barriuso J."/>
            <person name="Kellner H."/>
            <person name="Castanera R."/>
            <person name="Alfaro M."/>
            <person name="Ramirez L."/>
            <person name="Pisabarro A.G."/>
            <person name="Kuo A."/>
            <person name="Tritt A."/>
            <person name="Lipzen A."/>
            <person name="He G."/>
            <person name="Yan M."/>
            <person name="Ng V."/>
            <person name="Cullen D."/>
            <person name="Martin F."/>
            <person name="Rosso M.-N."/>
            <person name="Henrissat B."/>
            <person name="Hibbett D."/>
            <person name="Martinez A.T."/>
            <person name="Grigoriev I.V."/>
        </authorList>
    </citation>
    <scope>NUCLEOTIDE SEQUENCE</scope>
    <source>
        <strain evidence="1">CBS 247.69</strain>
    </source>
</reference>
<name>A0A9P5YD91_9AGAR</name>
<comment type="caution">
    <text evidence="1">The sequence shown here is derived from an EMBL/GenBank/DDBJ whole genome shotgun (WGS) entry which is preliminary data.</text>
</comment>
<gene>
    <name evidence="1" type="ORF">BDZ94DRAFT_1247889</name>
</gene>
<protein>
    <submittedName>
        <fullName evidence="1">Uncharacterized protein</fullName>
    </submittedName>
</protein>
<organism evidence="1 2">
    <name type="scientific">Collybia nuda</name>
    <dbReference type="NCBI Taxonomy" id="64659"/>
    <lineage>
        <taxon>Eukaryota</taxon>
        <taxon>Fungi</taxon>
        <taxon>Dikarya</taxon>
        <taxon>Basidiomycota</taxon>
        <taxon>Agaricomycotina</taxon>
        <taxon>Agaricomycetes</taxon>
        <taxon>Agaricomycetidae</taxon>
        <taxon>Agaricales</taxon>
        <taxon>Tricholomatineae</taxon>
        <taxon>Clitocybaceae</taxon>
        <taxon>Collybia</taxon>
    </lineage>
</organism>
<evidence type="ECO:0000313" key="1">
    <source>
        <dbReference type="EMBL" id="KAF9467853.1"/>
    </source>
</evidence>
<accession>A0A9P5YD91</accession>
<keyword evidence="2" id="KW-1185">Reference proteome</keyword>
<evidence type="ECO:0000313" key="2">
    <source>
        <dbReference type="Proteomes" id="UP000807353"/>
    </source>
</evidence>
<proteinExistence type="predicted"/>
<dbReference type="EMBL" id="MU150235">
    <property type="protein sequence ID" value="KAF9467853.1"/>
    <property type="molecule type" value="Genomic_DNA"/>
</dbReference>
<sequence length="52" mass="6130">MWLINCCWVWCLLYAYVIAIYRESSTVAALNTTSRTYMFLQETFHADNSSNK</sequence>
<dbReference type="AlphaFoldDB" id="A0A9P5YD91"/>